<dbReference type="GeneID" id="108245091"/>
<dbReference type="InterPro" id="IPR011024">
    <property type="entry name" value="G_crystallin-like"/>
</dbReference>
<feature type="compositionally biased region" description="Basic residues" evidence="3">
    <location>
        <begin position="172"/>
        <end position="181"/>
    </location>
</feature>
<dbReference type="CTD" id="556848"/>
<dbReference type="GeneTree" id="ENSGT00940000155695"/>
<feature type="domain" description="Beta/gamma crystallin 'Greek key'" evidence="4">
    <location>
        <begin position="3432"/>
        <end position="3474"/>
    </location>
</feature>
<dbReference type="PANTHER" id="PTHR11818">
    <property type="entry name" value="BETA/GAMMA CRYSTALLIN"/>
    <property type="match status" value="1"/>
</dbReference>
<dbReference type="InterPro" id="IPR001064">
    <property type="entry name" value="Beta/gamma_crystallin"/>
</dbReference>
<feature type="domain" description="Beta/gamma crystallin 'Greek key'" evidence="4">
    <location>
        <begin position="3293"/>
        <end position="3342"/>
    </location>
</feature>
<reference evidence="5" key="1">
    <citation type="submission" date="2025-08" db="UniProtKB">
        <authorList>
            <consortium name="Ensembl"/>
        </authorList>
    </citation>
    <scope>IDENTIFICATION</scope>
</reference>
<dbReference type="SMART" id="SM00247">
    <property type="entry name" value="XTALbg"/>
    <property type="match status" value="6"/>
</dbReference>
<feature type="compositionally biased region" description="Basic and acidic residues" evidence="3">
    <location>
        <begin position="1570"/>
        <end position="1580"/>
    </location>
</feature>
<feature type="compositionally biased region" description="Polar residues" evidence="3">
    <location>
        <begin position="1510"/>
        <end position="1526"/>
    </location>
</feature>
<feature type="compositionally biased region" description="Polar residues" evidence="3">
    <location>
        <begin position="2727"/>
        <end position="2748"/>
    </location>
</feature>
<feature type="domain" description="Beta/gamma crystallin 'Greek key'" evidence="4">
    <location>
        <begin position="3093"/>
        <end position="3132"/>
    </location>
</feature>
<dbReference type="Proteomes" id="UP000264800">
    <property type="component" value="Unplaced"/>
</dbReference>
<feature type="compositionally biased region" description="Low complexity" evidence="3">
    <location>
        <begin position="237"/>
        <end position="247"/>
    </location>
</feature>
<keyword evidence="6" id="KW-1185">Reference proteome</keyword>
<feature type="compositionally biased region" description="Basic and acidic residues" evidence="3">
    <location>
        <begin position="1545"/>
        <end position="1559"/>
    </location>
</feature>
<dbReference type="KEGG" id="kmr:108245091"/>
<feature type="region of interest" description="Disordered" evidence="3">
    <location>
        <begin position="2431"/>
        <end position="2587"/>
    </location>
</feature>
<dbReference type="STRING" id="37003.ENSKMAP00000003316"/>
<feature type="region of interest" description="Disordered" evidence="3">
    <location>
        <begin position="2188"/>
        <end position="2212"/>
    </location>
</feature>
<feature type="compositionally biased region" description="Polar residues" evidence="3">
    <location>
        <begin position="133"/>
        <end position="150"/>
    </location>
</feature>
<feature type="compositionally biased region" description="Polar residues" evidence="3">
    <location>
        <begin position="1763"/>
        <end position="1782"/>
    </location>
</feature>
<dbReference type="PROSITE" id="PS50915">
    <property type="entry name" value="CRYSTALLIN_BETA_GAMMA"/>
    <property type="match status" value="9"/>
</dbReference>
<feature type="compositionally biased region" description="Basic and acidic residues" evidence="3">
    <location>
        <begin position="2501"/>
        <end position="2521"/>
    </location>
</feature>
<feature type="region of interest" description="Disordered" evidence="3">
    <location>
        <begin position="1891"/>
        <end position="1968"/>
    </location>
</feature>
<evidence type="ECO:0000259" key="4">
    <source>
        <dbReference type="PROSITE" id="PS50915"/>
    </source>
</evidence>
<feature type="compositionally biased region" description="Polar residues" evidence="3">
    <location>
        <begin position="2388"/>
        <end position="2397"/>
    </location>
</feature>
<keyword evidence="2" id="KW-0677">Repeat</keyword>
<accession>A0A3Q2ZI32</accession>
<feature type="domain" description="Beta/gamma crystallin 'Greek key'" evidence="4">
    <location>
        <begin position="3133"/>
        <end position="3165"/>
    </location>
</feature>
<dbReference type="OMA" id="DWDPHSE"/>
<dbReference type="OrthoDB" id="9895617at2759"/>
<feature type="compositionally biased region" description="Basic and acidic residues" evidence="3">
    <location>
        <begin position="1707"/>
        <end position="1728"/>
    </location>
</feature>
<dbReference type="Ensembl" id="ENSKMAT00000003379.1">
    <property type="protein sequence ID" value="ENSKMAP00000003316.1"/>
    <property type="gene ID" value="ENSKMAG00000002524.1"/>
</dbReference>
<feature type="compositionally biased region" description="Polar residues" evidence="3">
    <location>
        <begin position="287"/>
        <end position="307"/>
    </location>
</feature>
<feature type="compositionally biased region" description="Basic and acidic residues" evidence="3">
    <location>
        <begin position="1925"/>
        <end position="1942"/>
    </location>
</feature>
<feature type="region of interest" description="Disordered" evidence="3">
    <location>
        <begin position="336"/>
        <end position="361"/>
    </location>
</feature>
<feature type="compositionally biased region" description="Polar residues" evidence="3">
    <location>
        <begin position="527"/>
        <end position="563"/>
    </location>
</feature>
<feature type="compositionally biased region" description="Polar residues" evidence="3">
    <location>
        <begin position="949"/>
        <end position="960"/>
    </location>
</feature>
<dbReference type="InterPro" id="IPR035992">
    <property type="entry name" value="Ricin_B-like_lectins"/>
</dbReference>
<dbReference type="Gene3D" id="2.80.10.50">
    <property type="match status" value="1"/>
</dbReference>
<feature type="region of interest" description="Disordered" evidence="3">
    <location>
        <begin position="2369"/>
        <end position="2405"/>
    </location>
</feature>
<evidence type="ECO:0000313" key="5">
    <source>
        <dbReference type="Ensembl" id="ENSKMAP00000003316.1"/>
    </source>
</evidence>
<dbReference type="Pfam" id="PF00030">
    <property type="entry name" value="Crystall"/>
    <property type="match status" value="6"/>
</dbReference>
<feature type="compositionally biased region" description="Basic and acidic residues" evidence="3">
    <location>
        <begin position="1073"/>
        <end position="1088"/>
    </location>
</feature>
<dbReference type="Gene3D" id="2.60.20.10">
    <property type="entry name" value="Crystallins"/>
    <property type="match status" value="6"/>
</dbReference>
<feature type="region of interest" description="Disordered" evidence="3">
    <location>
        <begin position="396"/>
        <end position="424"/>
    </location>
</feature>
<evidence type="ECO:0000313" key="6">
    <source>
        <dbReference type="Proteomes" id="UP000264800"/>
    </source>
</evidence>
<feature type="region of interest" description="Disordered" evidence="3">
    <location>
        <begin position="623"/>
        <end position="1088"/>
    </location>
</feature>
<evidence type="ECO:0000256" key="1">
    <source>
        <dbReference type="ARBA" id="ARBA00009646"/>
    </source>
</evidence>
<dbReference type="GO" id="GO:0007601">
    <property type="term" value="P:visual perception"/>
    <property type="evidence" value="ECO:0007669"/>
    <property type="project" value="TreeGrafter"/>
</dbReference>
<evidence type="ECO:0000256" key="2">
    <source>
        <dbReference type="ARBA" id="ARBA00022737"/>
    </source>
</evidence>
<feature type="compositionally biased region" description="Basic and acidic residues" evidence="3">
    <location>
        <begin position="1496"/>
        <end position="1509"/>
    </location>
</feature>
<feature type="region of interest" description="Disordered" evidence="3">
    <location>
        <begin position="1432"/>
        <end position="1472"/>
    </location>
</feature>
<feature type="compositionally biased region" description="Basic and acidic residues" evidence="3">
    <location>
        <begin position="728"/>
        <end position="745"/>
    </location>
</feature>
<feature type="compositionally biased region" description="Polar residues" evidence="3">
    <location>
        <begin position="693"/>
        <end position="710"/>
    </location>
</feature>
<feature type="domain" description="Beta/gamma crystallin 'Greek key'" evidence="4">
    <location>
        <begin position="3239"/>
        <end position="3281"/>
    </location>
</feature>
<feature type="compositionally biased region" description="Low complexity" evidence="3">
    <location>
        <begin position="2858"/>
        <end position="2867"/>
    </location>
</feature>
<evidence type="ECO:0000256" key="3">
    <source>
        <dbReference type="SAM" id="MobiDB-lite"/>
    </source>
</evidence>
<feature type="compositionally biased region" description="Basic and acidic residues" evidence="3">
    <location>
        <begin position="16"/>
        <end position="28"/>
    </location>
</feature>
<feature type="domain" description="Beta/gamma crystallin 'Greek key'" evidence="4">
    <location>
        <begin position="3343"/>
        <end position="3385"/>
    </location>
</feature>
<dbReference type="GO" id="GO:0002088">
    <property type="term" value="P:lens development in camera-type eye"/>
    <property type="evidence" value="ECO:0007669"/>
    <property type="project" value="TreeGrafter"/>
</dbReference>
<dbReference type="InterPro" id="IPR050252">
    <property type="entry name" value="Beta/Gamma-Crystallin"/>
</dbReference>
<feature type="compositionally biased region" description="Basic and acidic residues" evidence="3">
    <location>
        <begin position="204"/>
        <end position="218"/>
    </location>
</feature>
<feature type="region of interest" description="Disordered" evidence="3">
    <location>
        <begin position="2621"/>
        <end position="2653"/>
    </location>
</feature>
<dbReference type="SUPFAM" id="SSF50370">
    <property type="entry name" value="Ricin B-like lectins"/>
    <property type="match status" value="1"/>
</dbReference>
<feature type="domain" description="Beta/gamma crystallin 'Greek key'" evidence="4">
    <location>
        <begin position="3522"/>
        <end position="3566"/>
    </location>
</feature>
<feature type="compositionally biased region" description="Basic and acidic residues" evidence="3">
    <location>
        <begin position="1830"/>
        <end position="1842"/>
    </location>
</feature>
<dbReference type="GO" id="GO:0005212">
    <property type="term" value="F:structural constituent of eye lens"/>
    <property type="evidence" value="ECO:0007669"/>
    <property type="project" value="TreeGrafter"/>
</dbReference>
<feature type="compositionally biased region" description="Polar residues" evidence="3">
    <location>
        <begin position="1959"/>
        <end position="1968"/>
    </location>
</feature>
<feature type="compositionally biased region" description="Basic and acidic residues" evidence="3">
    <location>
        <begin position="2756"/>
        <end position="2770"/>
    </location>
</feature>
<feature type="compositionally biased region" description="Polar residues" evidence="3">
    <location>
        <begin position="2522"/>
        <end position="2535"/>
    </location>
</feature>
<dbReference type="SUPFAM" id="SSF49695">
    <property type="entry name" value="gamma-Crystallin-like"/>
    <property type="match status" value="3"/>
</dbReference>
<feature type="compositionally biased region" description="Polar residues" evidence="3">
    <location>
        <begin position="838"/>
        <end position="848"/>
    </location>
</feature>
<feature type="region of interest" description="Disordered" evidence="3">
    <location>
        <begin position="2837"/>
        <end position="2877"/>
    </location>
</feature>
<feature type="compositionally biased region" description="Low complexity" evidence="3">
    <location>
        <begin position="2805"/>
        <end position="2819"/>
    </location>
</feature>
<dbReference type="PRINTS" id="PR01367">
    <property type="entry name" value="BGCRYSTALLIN"/>
</dbReference>
<feature type="region of interest" description="Disordered" evidence="3">
    <location>
        <begin position="1494"/>
        <end position="1624"/>
    </location>
</feature>
<feature type="compositionally biased region" description="Basic and acidic residues" evidence="3">
    <location>
        <begin position="2449"/>
        <end position="2466"/>
    </location>
</feature>
<feature type="compositionally biased region" description="Polar residues" evidence="3">
    <location>
        <begin position="2189"/>
        <end position="2202"/>
    </location>
</feature>
<feature type="domain" description="Beta/gamma crystallin 'Greek key'" evidence="4">
    <location>
        <begin position="3484"/>
        <end position="3521"/>
    </location>
</feature>
<protein>
    <submittedName>
        <fullName evidence="5">Crystallin beta-gamma domain containing 1</fullName>
    </submittedName>
</protein>
<comment type="similarity">
    <text evidence="1">Belongs to the beta/gamma-crystallin family.</text>
</comment>
<feature type="compositionally biased region" description="Polar residues" evidence="3">
    <location>
        <begin position="1813"/>
        <end position="1827"/>
    </location>
</feature>
<feature type="region of interest" description="Disordered" evidence="3">
    <location>
        <begin position="1"/>
        <end position="55"/>
    </location>
</feature>
<feature type="compositionally biased region" description="Low complexity" evidence="3">
    <location>
        <begin position="182"/>
        <end position="200"/>
    </location>
</feature>
<feature type="compositionally biased region" description="Basic and acidic residues" evidence="3">
    <location>
        <begin position="1594"/>
        <end position="1621"/>
    </location>
</feature>
<feature type="region of interest" description="Disordered" evidence="3">
    <location>
        <begin position="1707"/>
        <end position="1851"/>
    </location>
</feature>
<feature type="compositionally biased region" description="Basic and acidic residues" evidence="3">
    <location>
        <begin position="2555"/>
        <end position="2571"/>
    </location>
</feature>
<feature type="region of interest" description="Disordered" evidence="3">
    <location>
        <begin position="2724"/>
        <end position="2820"/>
    </location>
</feature>
<feature type="compositionally biased region" description="Basic and acidic residues" evidence="3">
    <location>
        <begin position="268"/>
        <end position="286"/>
    </location>
</feature>
<feature type="compositionally biased region" description="Polar residues" evidence="3">
    <location>
        <begin position="893"/>
        <end position="918"/>
    </location>
</feature>
<feature type="compositionally biased region" description="Basic and acidic residues" evidence="3">
    <location>
        <begin position="2485"/>
        <end position="2494"/>
    </location>
</feature>
<dbReference type="PANTHER" id="PTHR11818:SF2">
    <property type="entry name" value="BETA_GAMMA CRYSTALLIN DOMAIN-CONTAINING PROTEIN 1"/>
    <property type="match status" value="1"/>
</dbReference>
<feature type="compositionally biased region" description="Basic and acidic residues" evidence="3">
    <location>
        <begin position="1031"/>
        <end position="1044"/>
    </location>
</feature>
<sequence length="3791" mass="417956">MSKSGSLRVKKLFKLKSPDKENRKEVRRAASFKDASATIHRDDPASLPTSPGFLDREDCATLPGDVLPVSPKEKKGKGRLSLRWRKKKHKKEDEGGGDAFFPDSFNNHMSFDQMSVSTECDFQPESDWDPHSEYSSMINFDMSQPTSPRSPSKLFKNSEGKGVLDRFTSFFQRKKSGKRQHSSTSTSSPTSPVSPRFPSSQQEDEPKTPTNSRKDGELKGSLYSDSRAESSDTLNQASSPSASSGSSLKADDPDLPFADSISSSSRSSVREVHVCRVSTDGDEKSSGKATSTTVDLESADHSNANSYSDLDFTKSVVEEVNKKLHVNLDENIQSSREFTPMSANKPLSKTAETPKSPNLTSISLASKKTGTKIREKGESTVLKGITLSSQSPTLHSITTQQEINPPEVERPGSGVRISTGSLSEETAATIWSPSPERQQIPRAGSPVHVHKAIWVETYLGEEQEWEGERLKQEEEGVRSDSPPLLAIRVTVIPEDDSVTEEESPSAPSENVLISGSLPESALAATSEEFQTTSAQPEEPSTGTVSTPGSLQERSTLRETSVTHSAVELPSKNKVFAQRVFINPDLSLEGGEEYIGESTSQTSNQAELKRLTSLHDNNDAEIKEISLELSSTTEEPSQPDTHAPEPIVKEKTVSEASDFGNTAAPSDMNKTKFQTVEFGVKIQGDSKRGVKGATESQHTTESGTKPSSSAAGSRVRNVTRKAKGFTEITKMETSTDHPPQMEHSSDKTVSVFPVLKDQSSSSPSNATGTKSKIPKRSSSDTDPKSPVTPDKISLPDVSGSAVISKTQKQSKSKEPVKPPVKPIRKPSFEDANVGRSASGIVSPTKSTYRTGLKPVREKSNENFKSVNLVNGIVKEHEQRSVQTGQPSDKESSNVKKQQLNQLENNAFSASKSRLPVSSPTKKKSSDITQISCNNYKKVLSGQTDLDKAETIQNQSPEQQEVTPDKEDPESKTPTPLPGSPKKGTGSMAVLKSSKHISKRSMSHEESDTLTSVISPPPVKEKPVFSRLYKQNDNIKHQKSPVKDSSEASSSGSKFPTRGQRGFSKRKPGNLQESTKSEDSNHNTHTEMAKAKVYVTADKIKNSDSRFKNKSTEEYVKITDKQTKVCETKLKEEKDTEELKASIRNTTPGEISEIQSLQNSDASITDDVLVKVSAATDSVTEVMQISDADKEISSQSHVTDINNAVTEGEEVKSKPTKDEMQAENEYYIQTDKTQTTSPRIKDKDILEKLTSNTTLELNQEEKNTAALLLETTHKDVTDLSAKPGLDDGIHSEIITHVDQESVSVCSIPLKDINTVTSISETRDSLPAELASEGKYPEPEDAHLHILPAGFLKDQTADENDILSNKIMLDAGKDFVIDEQSKGEVGWKPAEALDVETETATVCEFPKNVQNQSDKEVLLRDSGCRENNSELDETLNAAIESPDSQKSSTEKLKNSAMEDEAGRLTTSEKAIGPSTEEKCFQLETKEEPQVVAKINLEGTRTEAKQTSEKHETTSSVTDTEQQIILQETAESGVENTDESEQQLKAPLLKHEQETKHLTKEEGAMGNYAGLDSKGADEVNERTSPEISVTDTKIFSAKSEEDNGEKEKTSTSRGPHMDSKIKEETVDISSESKCLQVSLGKKPDPTQDLNVLNIESQSTESIEGNTDTNELSMKCLESKAEVVNSDIQTGIQLDYKTISSVHQDVDTIDQDRHANHISDHKTEIIRSEKENAMETEELDTTLKVNSHVEGNKESAEANESSEDLMNEHSTSISEDSKQQVQMTISVSDDDEKLTESKYAKSAINKKSTTKSQEEATESQFQELKTTTTTGQRAEGAKDDSKTKDILEENLVNESTPANITSEMGIIQDQTSVIVKDQDADIIKPDKDILTESELLTQKSEGESMTLGSEVQKKKSEKQLLETTQVPHKASTDKEEAKERTEVKDSSLESLVNETAAPDDSEVCSHNDQNSITVEEQDVDKIKLNLQELTESDFPSHISEQEPQTAGTEVQEKTTVSQCMDSQVPNSGQLYNEGTKERTKVNDSSLEVLVNETAPMAYTCEATNQEINKIMTDAHQDVDIVKSAQEPTISNTDLKRNLETVRVENLEEIKGSQTEEIETKDISKTNATVVSLVKDSGVVNTTDELEIQQDTELMIHEDKEGTLTQPEQNKLAEYTPETVIMDAQEKTKERQWMDASQDSHSACTNTEGTKEKTQVEDSSLESLVTEKTAPGFINEVSNQQAQKSKTSEELDVVTIRPDQESKYSATELKQTLETVRKEAPEETIESPNHELKTAITIGQSAERVKDYSKTNDTSEDSLLNVLTITNTSCKVGIFQDSKVKLSGDQETHIIKSDQDTSADSECQNKKIEQELQTVRSEVEEKTAEPQSVDVIQRLSTASTSTEGPKEMPEFKDPSIKCLVHEAGATEQVQNFKTTADITKPDQGNMAKAKYQNTDLKEKSETVRTDIPKEATETQFQEPQFRSATDQSVEVAKENSKPKEEEAELETNGKDEDQQLKASKIDLKKNPESISVQNIPSTNVAEQKETLPPNSDEVPISNHAHKNDENFKEKTQEHEPASETSTGQGLKQRLQETKMMPTIDNCLSALLKPSTQLPGFQLNAESPSAWLDVEHHQKKKESKSTTNASISKDESDKPDDTDDFLKIVKEGGIPFSFPMKRRIRKKLPSPPFVLPAIKEDHFERTFDPKEFQFGMGKNGKKMDLSPAMVIKQKAATREQQNLEKNSQENGTSTDQSKTVKVHKQNGVKEETPAEAGREEGQDNEPGKMTSRLGRMSILSGLLSSPRTARKTRQEVTSASNTTVSSNQQQDTLSLGQLEVIDSPLPAVTADNRGVKGTDQSSVIGGGTATVSESAVSPSSPPSLPTLSETKLHNHLEKYFTKNKEEAGTPQGSTQTNLNFAAMEQKLVMDTPVVDVARMEPKFVTDLSTVDVAQKEQKSETDLLIVDVAEKEQKLLTDSSVVDVARNEDKSVTDQSTVDVAQKEEKSVTDSSAVDVAQKEEKSVTDQNIVDVAQTEKSVTNISIVDVAQKEEKSVTDKHIVDVAQKKPTGLHSTTNYSQQISQNRLSTTKAKTPVVRGFHKRPGKIVIHEHAQFGGEAYEIYGDVEDSSLMKLSPVISVKVVRGCWLLYEKPGFQGRVIALEEGPSEQIVNMWAEEGSPETLNEMGQPVPTAPLVIGSLRLAVRDYSVPRIDLFAEVNGMGRVSSYCDDTLEFSSYGIPQTTGSIKVHSGVWLVFSDPGFQGLVAVLEVGEFPCPESWGFPEPFIGSLRPLRMGAIKVEHPTDVKALVFEKPNFEGECLELDSDVYNFLEQEDRGTDEKKTTLATVGSIKILGGLWVGYQEADFEGQQYILEEGEYLNFSEWGGSEDELQSLRPIVGDFQSPQLRLFSEQNFNGMNIDLMGHVLSMEDINHSTKTQSVSVTGGVWVAFERPGFSGELYVLERGMYSNPEDWGAQNFNISSIQPVFHNMLSGTTKFKVQLYSEPDFEGKMLVLEDSAAILDDDFTPRSCKVLAGSWVAYEGDQFTENMYVLEEGWYPNTDAMGLPSSDSNIRSMQTTGFVFSVPSITLFSKAGCRGRRTVLNRGSVNHLRAGMNARIRSLVVEGGMWVLYEGNNYRGRQLLVQPGEVADLCEYYGWHQIGSLRPLHQKPMYIRLWNKETGCPISLTGALDDIKLMRVQAVEETGGEEQIWLYRDGLITCKLLEDCFLETAGNVLMSGTRLCVSPEQGKGNQLWSITQDGLVRCLLNPDLILEVKGGHQYDKNQVILNTFDAHKLTQRWMLEIL</sequence>
<feature type="compositionally biased region" description="Polar residues" evidence="3">
    <location>
        <begin position="756"/>
        <end position="769"/>
    </location>
</feature>
<feature type="compositionally biased region" description="Polar residues" evidence="3">
    <location>
        <begin position="1996"/>
        <end position="2027"/>
    </location>
</feature>
<feature type="region of interest" description="Disordered" evidence="3">
    <location>
        <begin position="116"/>
        <end position="307"/>
    </location>
</feature>
<feature type="region of interest" description="Disordered" evidence="3">
    <location>
        <begin position="1990"/>
        <end position="2038"/>
    </location>
</feature>
<feature type="compositionally biased region" description="Basic and acidic residues" evidence="3">
    <location>
        <begin position="1906"/>
        <end position="1915"/>
    </location>
</feature>
<dbReference type="RefSeq" id="XP_017287218.1">
    <property type="nucleotide sequence ID" value="XM_017431729.3"/>
</dbReference>
<feature type="region of interest" description="Disordered" evidence="3">
    <location>
        <begin position="2982"/>
        <end position="3009"/>
    </location>
</feature>
<feature type="compositionally biased region" description="Polar residues" evidence="3">
    <location>
        <begin position="2467"/>
        <end position="2482"/>
    </location>
</feature>
<proteinExistence type="inferred from homology"/>
<reference evidence="5" key="2">
    <citation type="submission" date="2025-09" db="UniProtKB">
        <authorList>
            <consortium name="Ensembl"/>
        </authorList>
    </citation>
    <scope>IDENTIFICATION</scope>
</reference>
<feature type="region of interest" description="Disordered" evidence="3">
    <location>
        <begin position="525"/>
        <end position="564"/>
    </location>
</feature>
<dbReference type="PROSITE" id="PS50231">
    <property type="entry name" value="RICIN_B_LECTIN"/>
    <property type="match status" value="1"/>
</dbReference>
<feature type="domain" description="Beta/gamma crystallin 'Greek key'" evidence="4">
    <location>
        <begin position="3613"/>
        <end position="3654"/>
    </location>
</feature>
<organism evidence="5 6">
    <name type="scientific">Kryptolebias marmoratus</name>
    <name type="common">Mangrove killifish</name>
    <name type="synonym">Rivulus marmoratus</name>
    <dbReference type="NCBI Taxonomy" id="37003"/>
    <lineage>
        <taxon>Eukaryota</taxon>
        <taxon>Metazoa</taxon>
        <taxon>Chordata</taxon>
        <taxon>Craniata</taxon>
        <taxon>Vertebrata</taxon>
        <taxon>Euteleostomi</taxon>
        <taxon>Actinopterygii</taxon>
        <taxon>Neopterygii</taxon>
        <taxon>Teleostei</taxon>
        <taxon>Neoteleostei</taxon>
        <taxon>Acanthomorphata</taxon>
        <taxon>Ovalentaria</taxon>
        <taxon>Atherinomorphae</taxon>
        <taxon>Cyprinodontiformes</taxon>
        <taxon>Rivulidae</taxon>
        <taxon>Kryptolebias</taxon>
    </lineage>
</organism>
<name>A0A3Q2ZI32_KRYMA</name>